<feature type="compositionally biased region" description="Pro residues" evidence="1">
    <location>
        <begin position="29"/>
        <end position="44"/>
    </location>
</feature>
<gene>
    <name evidence="2" type="ORF">O181_007525</name>
</gene>
<feature type="region of interest" description="Disordered" evidence="1">
    <location>
        <begin position="1"/>
        <end position="57"/>
    </location>
</feature>
<accession>A0A9Q3BMK5</accession>
<name>A0A9Q3BMK5_9BASI</name>
<comment type="caution">
    <text evidence="2">The sequence shown here is derived from an EMBL/GenBank/DDBJ whole genome shotgun (WGS) entry which is preliminary data.</text>
</comment>
<keyword evidence="3" id="KW-1185">Reference proteome</keyword>
<sequence length="103" mass="11831">MESPLSKMVMNFDHKSEAPQDHPPRPETPRPGTPRPEIRIPPTPQKMTPKKKFKDRVPPEHVDFDVMVAKNNPAYICSQSHTYRVMANGRIKIVKDRRSIGFA</sequence>
<evidence type="ECO:0000256" key="1">
    <source>
        <dbReference type="SAM" id="MobiDB-lite"/>
    </source>
</evidence>
<evidence type="ECO:0000313" key="2">
    <source>
        <dbReference type="EMBL" id="MBW0467810.1"/>
    </source>
</evidence>
<dbReference type="EMBL" id="AVOT02001684">
    <property type="protein sequence ID" value="MBW0467810.1"/>
    <property type="molecule type" value="Genomic_DNA"/>
</dbReference>
<dbReference type="AlphaFoldDB" id="A0A9Q3BMK5"/>
<dbReference type="Proteomes" id="UP000765509">
    <property type="component" value="Unassembled WGS sequence"/>
</dbReference>
<organism evidence="2 3">
    <name type="scientific">Austropuccinia psidii MF-1</name>
    <dbReference type="NCBI Taxonomy" id="1389203"/>
    <lineage>
        <taxon>Eukaryota</taxon>
        <taxon>Fungi</taxon>
        <taxon>Dikarya</taxon>
        <taxon>Basidiomycota</taxon>
        <taxon>Pucciniomycotina</taxon>
        <taxon>Pucciniomycetes</taxon>
        <taxon>Pucciniales</taxon>
        <taxon>Sphaerophragmiaceae</taxon>
        <taxon>Austropuccinia</taxon>
    </lineage>
</organism>
<proteinExistence type="predicted"/>
<reference evidence="2" key="1">
    <citation type="submission" date="2021-03" db="EMBL/GenBank/DDBJ databases">
        <title>Draft genome sequence of rust myrtle Austropuccinia psidii MF-1, a brazilian biotype.</title>
        <authorList>
            <person name="Quecine M.C."/>
            <person name="Pachon D.M.R."/>
            <person name="Bonatelli M.L."/>
            <person name="Correr F.H."/>
            <person name="Franceschini L.M."/>
            <person name="Leite T.F."/>
            <person name="Margarido G.R.A."/>
            <person name="Almeida C.A."/>
            <person name="Ferrarezi J.A."/>
            <person name="Labate C.A."/>
        </authorList>
    </citation>
    <scope>NUCLEOTIDE SEQUENCE</scope>
    <source>
        <strain evidence="2">MF-1</strain>
    </source>
</reference>
<evidence type="ECO:0000313" key="3">
    <source>
        <dbReference type="Proteomes" id="UP000765509"/>
    </source>
</evidence>
<protein>
    <submittedName>
        <fullName evidence="2">Uncharacterized protein</fullName>
    </submittedName>
</protein>
<feature type="compositionally biased region" description="Basic and acidic residues" evidence="1">
    <location>
        <begin position="12"/>
        <end position="28"/>
    </location>
</feature>